<protein>
    <submittedName>
        <fullName evidence="1">Uncharacterized protein</fullName>
    </submittedName>
</protein>
<sequence>MTLGAKTQLEKNRVQCMLHRDGDKLDYNSDLTHVPHCLPLDWYSTIYLNNISEVERNYLLVKEPIGLQNILLEIEAKTKRGHHIIQRPGRPSLSGNEAG</sequence>
<dbReference type="OrthoDB" id="2506572at2759"/>
<accession>A0A9Q3QAG0</accession>
<reference evidence="1" key="1">
    <citation type="submission" date="2021-03" db="EMBL/GenBank/DDBJ databases">
        <title>Draft genome sequence of rust myrtle Austropuccinia psidii MF-1, a brazilian biotype.</title>
        <authorList>
            <person name="Quecine M.C."/>
            <person name="Pachon D.M.R."/>
            <person name="Bonatelli M.L."/>
            <person name="Correr F.H."/>
            <person name="Franceschini L.M."/>
            <person name="Leite T.F."/>
            <person name="Margarido G.R.A."/>
            <person name="Almeida C.A."/>
            <person name="Ferrarezi J.A."/>
            <person name="Labate C.A."/>
        </authorList>
    </citation>
    <scope>NUCLEOTIDE SEQUENCE</scope>
    <source>
        <strain evidence="1">MF-1</strain>
    </source>
</reference>
<evidence type="ECO:0000313" key="1">
    <source>
        <dbReference type="EMBL" id="MBW0591438.1"/>
    </source>
</evidence>
<proteinExistence type="predicted"/>
<organism evidence="1 2">
    <name type="scientific">Austropuccinia psidii MF-1</name>
    <dbReference type="NCBI Taxonomy" id="1389203"/>
    <lineage>
        <taxon>Eukaryota</taxon>
        <taxon>Fungi</taxon>
        <taxon>Dikarya</taxon>
        <taxon>Basidiomycota</taxon>
        <taxon>Pucciniomycotina</taxon>
        <taxon>Pucciniomycetes</taxon>
        <taxon>Pucciniales</taxon>
        <taxon>Sphaerophragmiaceae</taxon>
        <taxon>Austropuccinia</taxon>
    </lineage>
</organism>
<gene>
    <name evidence="1" type="ORF">O181_131153</name>
</gene>
<keyword evidence="2" id="KW-1185">Reference proteome</keyword>
<dbReference type="Proteomes" id="UP000765509">
    <property type="component" value="Unassembled WGS sequence"/>
</dbReference>
<dbReference type="AlphaFoldDB" id="A0A9Q3QAG0"/>
<evidence type="ECO:0000313" key="2">
    <source>
        <dbReference type="Proteomes" id="UP000765509"/>
    </source>
</evidence>
<comment type="caution">
    <text evidence="1">The sequence shown here is derived from an EMBL/GenBank/DDBJ whole genome shotgun (WGS) entry which is preliminary data.</text>
</comment>
<dbReference type="EMBL" id="AVOT02143042">
    <property type="protein sequence ID" value="MBW0591438.1"/>
    <property type="molecule type" value="Genomic_DNA"/>
</dbReference>
<name>A0A9Q3QAG0_9BASI</name>